<dbReference type="Pfam" id="PF00646">
    <property type="entry name" value="F-box"/>
    <property type="match status" value="1"/>
</dbReference>
<evidence type="ECO:0000313" key="3">
    <source>
        <dbReference type="Proteomes" id="UP000483820"/>
    </source>
</evidence>
<dbReference type="PROSITE" id="PS50181">
    <property type="entry name" value="FBOX"/>
    <property type="match status" value="1"/>
</dbReference>
<dbReference type="CTD" id="9797879"/>
<sequence>MKEHGQVNRVSRVNQSEFMIVIACGHEVKTGLKPRLATDEMLRSLTNPNLLDIWFQNKCSSVDPLRRIVSVLNFTCCSNNSEITVRLYGFVHWYNTPSKKLDCWIVNLSIDMNTNLEPIFEILRVHLDSFDRHVQMHMNFLRVQTSIIESSQGFLRAEGELDSGITGRISQECLCFVARPQLVYGKNNGLIDPSLHCAHSRSVVFLVVSPRNAGTPSTADSIYTSHYSLSFFLISSPPVSVDASPPLLRLPRLVLFEVFKSLSIGEKIKLSICSKKISTQINNARLYSQKVIVDLDCLYHNIRVYSENSKERFYIFNSSDTGTNIAPDWQPYRIEGRTVPVIFCFNSIQIFWKNHQEGFLSVVRYLLKIFQCKISTDISDLYQPITFELFELQLEFKTLTIRPNGSKNQNLLWNKIFSKFGLVEDLNISYIVDPVSRPVFTSWPQNIDISNSYWFALESLLVCTCTRISLLNSHLENKDLDEILKNWKAGGFPNLKCLKICRRFITNNGTKILGLNFRDLEGMVIQTDDGSRNATITIGSFMNFHRIKISITASE</sequence>
<comment type="caution">
    <text evidence="2">The sequence shown here is derived from an EMBL/GenBank/DDBJ whole genome shotgun (WGS) entry which is preliminary data.</text>
</comment>
<dbReference type="KEGG" id="crq:GCK72_003172"/>
<accession>A0A6A5HWQ3</accession>
<dbReference type="InterPro" id="IPR012885">
    <property type="entry name" value="F-box_Sdz-33"/>
</dbReference>
<dbReference type="GeneID" id="9797879"/>
<evidence type="ECO:0000259" key="1">
    <source>
        <dbReference type="PROSITE" id="PS50181"/>
    </source>
</evidence>
<gene>
    <name evidence="2" type="ORF">GCK72_003172</name>
</gene>
<name>A0A6A5HWQ3_CAERE</name>
<dbReference type="AlphaFoldDB" id="A0A6A5HWQ3"/>
<dbReference type="Proteomes" id="UP000483820">
    <property type="component" value="Chromosome I"/>
</dbReference>
<protein>
    <recommendedName>
        <fullName evidence="1">F-box domain-containing protein</fullName>
    </recommendedName>
</protein>
<dbReference type="EMBL" id="WUAV01000001">
    <property type="protein sequence ID" value="KAF1771346.1"/>
    <property type="molecule type" value="Genomic_DNA"/>
</dbReference>
<dbReference type="PANTHER" id="PTHR21503:SF52">
    <property type="entry name" value="F-BOX DOMAIN-CONTAINING PROTEIN"/>
    <property type="match status" value="1"/>
</dbReference>
<dbReference type="PANTHER" id="PTHR21503">
    <property type="entry name" value="F-BOX-CONTAINING HYPOTHETICAL PROTEIN C.ELEGANS"/>
    <property type="match status" value="1"/>
</dbReference>
<feature type="domain" description="F-box" evidence="1">
    <location>
        <begin position="244"/>
        <end position="290"/>
    </location>
</feature>
<proteinExistence type="predicted"/>
<dbReference type="RefSeq" id="XP_053592501.1">
    <property type="nucleotide sequence ID" value="XM_053723856.1"/>
</dbReference>
<reference evidence="2 3" key="1">
    <citation type="submission" date="2019-12" db="EMBL/GenBank/DDBJ databases">
        <title>Chromosome-level assembly of the Caenorhabditis remanei genome.</title>
        <authorList>
            <person name="Teterina A.A."/>
            <person name="Willis J.H."/>
            <person name="Phillips P.C."/>
        </authorList>
    </citation>
    <scope>NUCLEOTIDE SEQUENCE [LARGE SCALE GENOMIC DNA]</scope>
    <source>
        <strain evidence="2 3">PX506</strain>
        <tissue evidence="2">Whole organism</tissue>
    </source>
</reference>
<evidence type="ECO:0000313" key="2">
    <source>
        <dbReference type="EMBL" id="KAF1771346.1"/>
    </source>
</evidence>
<organism evidence="2 3">
    <name type="scientific">Caenorhabditis remanei</name>
    <name type="common">Caenorhabditis vulgaris</name>
    <dbReference type="NCBI Taxonomy" id="31234"/>
    <lineage>
        <taxon>Eukaryota</taxon>
        <taxon>Metazoa</taxon>
        <taxon>Ecdysozoa</taxon>
        <taxon>Nematoda</taxon>
        <taxon>Chromadorea</taxon>
        <taxon>Rhabditida</taxon>
        <taxon>Rhabditina</taxon>
        <taxon>Rhabditomorpha</taxon>
        <taxon>Rhabditoidea</taxon>
        <taxon>Rhabditidae</taxon>
        <taxon>Peloderinae</taxon>
        <taxon>Caenorhabditis</taxon>
    </lineage>
</organism>
<dbReference type="Pfam" id="PF07735">
    <property type="entry name" value="FBA_2"/>
    <property type="match status" value="1"/>
</dbReference>
<dbReference type="InterPro" id="IPR001810">
    <property type="entry name" value="F-box_dom"/>
</dbReference>